<dbReference type="EMBL" id="JAACNO010001217">
    <property type="protein sequence ID" value="KAF4142076.1"/>
    <property type="molecule type" value="Genomic_DNA"/>
</dbReference>
<proteinExistence type="predicted"/>
<dbReference type="EMBL" id="JAACNO010002201">
    <property type="protein sequence ID" value="KAF4135164.1"/>
    <property type="molecule type" value="Genomic_DNA"/>
</dbReference>
<dbReference type="AlphaFoldDB" id="A0A833W1W7"/>
<evidence type="ECO:0000313" key="4">
    <source>
        <dbReference type="Proteomes" id="UP000602510"/>
    </source>
</evidence>
<reference evidence="1" key="1">
    <citation type="submission" date="2020-04" db="EMBL/GenBank/DDBJ databases">
        <title>Hybrid Assembly of Korean Phytophthora infestans isolates.</title>
        <authorList>
            <person name="Prokchorchik M."/>
            <person name="Lee Y."/>
            <person name="Seo J."/>
            <person name="Cho J.-H."/>
            <person name="Park Y.-E."/>
            <person name="Jang D.-C."/>
            <person name="Im J.-S."/>
            <person name="Choi J.-G."/>
            <person name="Park H.-J."/>
            <person name="Lee G.-B."/>
            <person name="Lee Y.-G."/>
            <person name="Hong S.-Y."/>
            <person name="Cho K."/>
            <person name="Sohn K.H."/>
        </authorList>
    </citation>
    <scope>NUCLEOTIDE SEQUENCE</scope>
    <source>
        <strain evidence="1">KR_1_A1</strain>
        <strain evidence="2">KR_2_A2</strain>
    </source>
</reference>
<gene>
    <name evidence="1" type="ORF">GN244_ATG08979</name>
    <name evidence="3" type="ORF">GN958_ATG08776</name>
    <name evidence="2" type="ORF">GN958_ATG15658</name>
</gene>
<dbReference type="Proteomes" id="UP000602510">
    <property type="component" value="Unassembled WGS sequence"/>
</dbReference>
<dbReference type="EMBL" id="WSZM01000184">
    <property type="protein sequence ID" value="KAF4038989.1"/>
    <property type="molecule type" value="Genomic_DNA"/>
</dbReference>
<protein>
    <submittedName>
        <fullName evidence="1">Uncharacterized protein</fullName>
    </submittedName>
</protein>
<name>A0A833W1W7_PHYIN</name>
<evidence type="ECO:0000313" key="1">
    <source>
        <dbReference type="EMBL" id="KAF4038989.1"/>
    </source>
</evidence>
<evidence type="ECO:0000313" key="3">
    <source>
        <dbReference type="EMBL" id="KAF4142076.1"/>
    </source>
</evidence>
<sequence length="85" mass="9289">MASLENFPRNGTSESLQVASWLQMKAHAQADVLVLPRPPAKKKKCTTATVTGKLLARELLQQIDEGLNAKKKAEANSKKSSIESR</sequence>
<organism evidence="1 4">
    <name type="scientific">Phytophthora infestans</name>
    <name type="common">Potato late blight agent</name>
    <name type="synonym">Botrytis infestans</name>
    <dbReference type="NCBI Taxonomy" id="4787"/>
    <lineage>
        <taxon>Eukaryota</taxon>
        <taxon>Sar</taxon>
        <taxon>Stramenopiles</taxon>
        <taxon>Oomycota</taxon>
        <taxon>Peronosporomycetes</taxon>
        <taxon>Peronosporales</taxon>
        <taxon>Peronosporaceae</taxon>
        <taxon>Phytophthora</taxon>
    </lineage>
</organism>
<keyword evidence="4" id="KW-1185">Reference proteome</keyword>
<dbReference type="Proteomes" id="UP000704712">
    <property type="component" value="Unassembled WGS sequence"/>
</dbReference>
<accession>A0A833W1W7</accession>
<comment type="caution">
    <text evidence="1">The sequence shown here is derived from an EMBL/GenBank/DDBJ whole genome shotgun (WGS) entry which is preliminary data.</text>
</comment>
<evidence type="ECO:0000313" key="2">
    <source>
        <dbReference type="EMBL" id="KAF4135164.1"/>
    </source>
</evidence>